<proteinExistence type="predicted"/>
<accession>A0A7G6U311</accession>
<reference evidence="2" key="1">
    <citation type="journal article" date="2020" name="Mol. Plant Microbe">
        <title>Rhizobial microsymbionts of the narrowly endemic Oxytropis species growing in Kamchatka are characterized by significant genetic diversity and possess a set of genes that are associated with T3SS and T6SS secretion systems and can affect the development of symbiosis.</title>
        <authorList>
            <person name="Safronova V."/>
            <person name="Guro P."/>
            <person name="Sazanova A."/>
            <person name="Kuznetsova I."/>
            <person name="Belimov A."/>
            <person name="Yakubov V."/>
            <person name="Chirak E."/>
            <person name="Afonin A."/>
            <person name="Gogolev Y."/>
            <person name="Andronov E."/>
            <person name="Tikhonovich I."/>
        </authorList>
    </citation>
    <scope>NUCLEOTIDE SEQUENCE [LARGE SCALE GENOMIC DNA]</scope>
    <source>
        <strain evidence="2">581</strain>
    </source>
</reference>
<dbReference type="EMBL" id="CP050292">
    <property type="protein sequence ID" value="QND73393.1"/>
    <property type="molecule type" value="Genomic_DNA"/>
</dbReference>
<evidence type="ECO:0000313" key="1">
    <source>
        <dbReference type="EMBL" id="QND73393.1"/>
    </source>
</evidence>
<dbReference type="Proteomes" id="UP000515291">
    <property type="component" value="Chromosome"/>
</dbReference>
<evidence type="ECO:0000313" key="2">
    <source>
        <dbReference type="Proteomes" id="UP000515291"/>
    </source>
</evidence>
<sequence>MDELNHTKIEISHEWAEQQTREMLALHFLQGRVALDDAGMQFYRHHKENSAEDKLCRQALVEIIKNSDLPANIRLFLALMFSPDGDPGTDFKDGTARSKKLVVKNRHRGAEQNVFRQMRISASVKRAEAEGKGTEATVNALMEEYGFYKVVKETRGHE</sequence>
<dbReference type="AlphaFoldDB" id="A0A7G6U311"/>
<gene>
    <name evidence="1" type="ORF">HB776_20920</name>
</gene>
<dbReference type="RefSeq" id="WP_184512135.1">
    <property type="nucleotide sequence ID" value="NZ_CP050292.1"/>
</dbReference>
<organism evidence="1 2">
    <name type="scientific">Tardiphaga robiniae</name>
    <dbReference type="NCBI Taxonomy" id="943830"/>
    <lineage>
        <taxon>Bacteria</taxon>
        <taxon>Pseudomonadati</taxon>
        <taxon>Pseudomonadota</taxon>
        <taxon>Alphaproteobacteria</taxon>
        <taxon>Hyphomicrobiales</taxon>
        <taxon>Nitrobacteraceae</taxon>
        <taxon>Tardiphaga</taxon>
    </lineage>
</organism>
<name>A0A7G6U311_9BRAD</name>
<dbReference type="KEGG" id="trb:HB776_20920"/>
<protein>
    <submittedName>
        <fullName evidence="1">Uncharacterized protein</fullName>
    </submittedName>
</protein>